<comment type="caution">
    <text evidence="2">The sequence shown here is derived from an EMBL/GenBank/DDBJ whole genome shotgun (WGS) entry which is preliminary data.</text>
</comment>
<proteinExistence type="predicted"/>
<feature type="domain" description="SPIN-DOC-like zinc-finger" evidence="1">
    <location>
        <begin position="18"/>
        <end position="76"/>
    </location>
</feature>
<keyword evidence="3" id="KW-1185">Reference proteome</keyword>
<evidence type="ECO:0000259" key="1">
    <source>
        <dbReference type="Pfam" id="PF18658"/>
    </source>
</evidence>
<gene>
    <name evidence="2" type="ORF">AMELA_G00076080</name>
</gene>
<reference evidence="2 3" key="1">
    <citation type="submission" date="2020-02" db="EMBL/GenBank/DDBJ databases">
        <title>A chromosome-scale genome assembly of the black bullhead catfish (Ameiurus melas).</title>
        <authorList>
            <person name="Wen M."/>
            <person name="Zham M."/>
            <person name="Cabau C."/>
            <person name="Klopp C."/>
            <person name="Donnadieu C."/>
            <person name="Roques C."/>
            <person name="Bouchez O."/>
            <person name="Lampietro C."/>
            <person name="Jouanno E."/>
            <person name="Herpin A."/>
            <person name="Louis A."/>
            <person name="Berthelot C."/>
            <person name="Parey E."/>
            <person name="Roest-Crollius H."/>
            <person name="Braasch I."/>
            <person name="Postlethwait J."/>
            <person name="Robinson-Rechavi M."/>
            <person name="Echchiki A."/>
            <person name="Begum T."/>
            <person name="Montfort J."/>
            <person name="Schartl M."/>
            <person name="Bobe J."/>
            <person name="Guiguen Y."/>
        </authorList>
    </citation>
    <scope>NUCLEOTIDE SEQUENCE [LARGE SCALE GENOMIC DNA]</scope>
    <source>
        <strain evidence="2">M_S1</strain>
        <tissue evidence="2">Blood</tissue>
    </source>
</reference>
<evidence type="ECO:0000313" key="2">
    <source>
        <dbReference type="EMBL" id="KAF4087849.1"/>
    </source>
</evidence>
<dbReference type="PANTHER" id="PTHR45913:SF9">
    <property type="entry name" value="GENERAL TRANSCRIPTION FACTOR II-I REPEAT DOMAIN-CONTAINING PROTEIN 2-LIKE-RELATED"/>
    <property type="match status" value="1"/>
</dbReference>
<dbReference type="EMBL" id="JAAGNN010000006">
    <property type="protein sequence ID" value="KAF4087849.1"/>
    <property type="molecule type" value="Genomic_DNA"/>
</dbReference>
<dbReference type="Proteomes" id="UP000593565">
    <property type="component" value="Unassembled WGS sequence"/>
</dbReference>
<dbReference type="AlphaFoldDB" id="A0A7J6B0G3"/>
<dbReference type="Pfam" id="PF18658">
    <property type="entry name" value="zf-C2H2_12"/>
    <property type="match status" value="1"/>
</dbReference>
<evidence type="ECO:0000313" key="3">
    <source>
        <dbReference type="Proteomes" id="UP000593565"/>
    </source>
</evidence>
<accession>A0A7J6B0G3</accession>
<organism evidence="2 3">
    <name type="scientific">Ameiurus melas</name>
    <name type="common">Black bullhead</name>
    <name type="synonym">Silurus melas</name>
    <dbReference type="NCBI Taxonomy" id="219545"/>
    <lineage>
        <taxon>Eukaryota</taxon>
        <taxon>Metazoa</taxon>
        <taxon>Chordata</taxon>
        <taxon>Craniata</taxon>
        <taxon>Vertebrata</taxon>
        <taxon>Euteleostomi</taxon>
        <taxon>Actinopterygii</taxon>
        <taxon>Neopterygii</taxon>
        <taxon>Teleostei</taxon>
        <taxon>Ostariophysi</taxon>
        <taxon>Siluriformes</taxon>
        <taxon>Ictaluridae</taxon>
        <taxon>Ameiurus</taxon>
    </lineage>
</organism>
<dbReference type="InterPro" id="IPR040647">
    <property type="entry name" value="SPIN-DOC_Znf-C2H2"/>
</dbReference>
<dbReference type="PANTHER" id="PTHR45913">
    <property type="entry name" value="EPM2A-INTERACTING PROTEIN 1"/>
    <property type="match status" value="1"/>
</dbReference>
<sequence length="486" mass="55505">MATVTKKRKVNSEGRRFQDKWKLEYFFTEIRNNCVCLICQETVAVFKEFNIKRHYQMKHANYEELAGNERKEKLKQLEAVLTAQQRFFTRARESNENATKASYEVATLVAKHCKPFTEGGFIKDCVMKMVEKICPEKKHEFANVCLARNTVVRRIEDISSDIKRQLEAKGVEFDFFSLACDESTDAPDPAQLLIFLRGVDSEMIVSEELDLPSLKDQTRGTDVFVSLCSAVDDLKLPWNKFTGITTEGAPAMAGERSGLSTLICNKVSEEGGKAIKRHCIIHQQVLCAKHLKYDHVMKPVIKTINYIRSKALCHRQFQQFLLHIQAEYGDVVHHNNVRWLSRGSALQRFYSLREEIGQFLAKKGQPMPELSDPVWLADFGFLVDITQPLNMLNTSLQGQNAAMAFGESLIATRRCVQCTRAFITQRTRAATFTQPCQSMLRWACPGADWSSRERAACQSEMSLERHCSKQRDVPESGMRKLSLLCF</sequence>
<protein>
    <recommendedName>
        <fullName evidence="1">SPIN-DOC-like zinc-finger domain-containing protein</fullName>
    </recommendedName>
</protein>
<name>A0A7J6B0G3_AMEME</name>